<accession>A0A8T4C882</accession>
<organism evidence="2 3">
    <name type="scientific">Candidatus Iainarchaeum sp</name>
    <dbReference type="NCBI Taxonomy" id="3101447"/>
    <lineage>
        <taxon>Archaea</taxon>
        <taxon>Candidatus Iainarchaeota</taxon>
        <taxon>Candidatus Iainarchaeia</taxon>
        <taxon>Candidatus Iainarchaeales</taxon>
        <taxon>Candidatus Iainarchaeaceae</taxon>
        <taxon>Candidatus Iainarchaeum</taxon>
    </lineage>
</organism>
<evidence type="ECO:0000313" key="2">
    <source>
        <dbReference type="EMBL" id="MBM3282150.1"/>
    </source>
</evidence>
<reference evidence="2" key="1">
    <citation type="submission" date="2019-03" db="EMBL/GenBank/DDBJ databases">
        <title>Lake Tanganyika Metagenome-Assembled Genomes (MAGs).</title>
        <authorList>
            <person name="Tran P."/>
        </authorList>
    </citation>
    <scope>NUCLEOTIDE SEQUENCE</scope>
    <source>
        <strain evidence="2">M_DeepCast_50m_m2_156</strain>
    </source>
</reference>
<feature type="transmembrane region" description="Helical" evidence="1">
    <location>
        <begin position="44"/>
        <end position="61"/>
    </location>
</feature>
<name>A0A8T4C882_9ARCH</name>
<keyword evidence="1" id="KW-0812">Transmembrane</keyword>
<dbReference type="EMBL" id="VGJJ01000012">
    <property type="protein sequence ID" value="MBM3282150.1"/>
    <property type="molecule type" value="Genomic_DNA"/>
</dbReference>
<gene>
    <name evidence="2" type="ORF">FJY86_02305</name>
</gene>
<dbReference type="Proteomes" id="UP000774699">
    <property type="component" value="Unassembled WGS sequence"/>
</dbReference>
<sequence length="75" mass="8425">MSDFMDSVKIILLLTSTLILLAVFCFTMIEGIISQLNRSLIDSLVYYLIATACVVGILWAYSRSKHLIRSLPAEE</sequence>
<protein>
    <submittedName>
        <fullName evidence="2">Uncharacterized protein</fullName>
    </submittedName>
</protein>
<keyword evidence="1" id="KW-1133">Transmembrane helix</keyword>
<evidence type="ECO:0000313" key="3">
    <source>
        <dbReference type="Proteomes" id="UP000774699"/>
    </source>
</evidence>
<dbReference type="AlphaFoldDB" id="A0A8T4C882"/>
<comment type="caution">
    <text evidence="2">The sequence shown here is derived from an EMBL/GenBank/DDBJ whole genome shotgun (WGS) entry which is preliminary data.</text>
</comment>
<evidence type="ECO:0000256" key="1">
    <source>
        <dbReference type="SAM" id="Phobius"/>
    </source>
</evidence>
<proteinExistence type="predicted"/>
<keyword evidence="1" id="KW-0472">Membrane</keyword>